<dbReference type="EMBL" id="CADEPI010000257">
    <property type="protein sequence ID" value="CAB3382120.1"/>
    <property type="molecule type" value="Genomic_DNA"/>
</dbReference>
<dbReference type="InterPro" id="IPR013520">
    <property type="entry name" value="Ribonucl_H"/>
</dbReference>
<keyword evidence="4" id="KW-0378">Hydrolase</keyword>
<dbReference type="CDD" id="cd06145">
    <property type="entry name" value="REX1_like"/>
    <property type="match status" value="1"/>
</dbReference>
<dbReference type="GO" id="GO:0003676">
    <property type="term" value="F:nucleic acid binding"/>
    <property type="evidence" value="ECO:0007669"/>
    <property type="project" value="InterPro"/>
</dbReference>
<dbReference type="AlphaFoldDB" id="A0A8S1DIC2"/>
<dbReference type="Gene3D" id="3.30.420.10">
    <property type="entry name" value="Ribonuclease H-like superfamily/Ribonuclease H"/>
    <property type="match status" value="1"/>
</dbReference>
<dbReference type="InterPro" id="IPR047021">
    <property type="entry name" value="REXO1/3/4-like"/>
</dbReference>
<dbReference type="PANTHER" id="PTHR12801">
    <property type="entry name" value="RNA EXONUCLEASE REXO1 / RECO3 FAMILY MEMBER-RELATED"/>
    <property type="match status" value="1"/>
</dbReference>
<evidence type="ECO:0000256" key="5">
    <source>
        <dbReference type="ARBA" id="ARBA00022839"/>
    </source>
</evidence>
<dbReference type="GO" id="GO:0010629">
    <property type="term" value="P:negative regulation of gene expression"/>
    <property type="evidence" value="ECO:0007669"/>
    <property type="project" value="UniProtKB-ARBA"/>
</dbReference>
<dbReference type="Proteomes" id="UP000494165">
    <property type="component" value="Unassembled WGS sequence"/>
</dbReference>
<evidence type="ECO:0000256" key="6">
    <source>
        <dbReference type="ARBA" id="ARBA00023242"/>
    </source>
</evidence>
<keyword evidence="3" id="KW-0540">Nuclease</keyword>
<comment type="similarity">
    <text evidence="2">Belongs to the REXO1/REXO3 family.</text>
</comment>
<dbReference type="SUPFAM" id="SSF53098">
    <property type="entry name" value="Ribonuclease H-like"/>
    <property type="match status" value="1"/>
</dbReference>
<proteinExistence type="inferred from homology"/>
<dbReference type="InterPro" id="IPR012337">
    <property type="entry name" value="RNaseH-like_sf"/>
</dbReference>
<keyword evidence="6" id="KW-0539">Nucleus</keyword>
<dbReference type="GO" id="GO:0004527">
    <property type="term" value="F:exonuclease activity"/>
    <property type="evidence" value="ECO:0007669"/>
    <property type="project" value="UniProtKB-KW"/>
</dbReference>
<dbReference type="GO" id="GO:0005634">
    <property type="term" value="C:nucleus"/>
    <property type="evidence" value="ECO:0007669"/>
    <property type="project" value="UniProtKB-SubCell"/>
</dbReference>
<evidence type="ECO:0000313" key="9">
    <source>
        <dbReference type="Proteomes" id="UP000494165"/>
    </source>
</evidence>
<dbReference type="PANTHER" id="PTHR12801:SF115">
    <property type="entry name" value="FI18136P1-RELATED"/>
    <property type="match status" value="1"/>
</dbReference>
<dbReference type="Pfam" id="PF00929">
    <property type="entry name" value="RNase_T"/>
    <property type="match status" value="1"/>
</dbReference>
<dbReference type="InterPro" id="IPR034922">
    <property type="entry name" value="REX1-like_exo"/>
</dbReference>
<evidence type="ECO:0000256" key="2">
    <source>
        <dbReference type="ARBA" id="ARBA00006357"/>
    </source>
</evidence>
<keyword evidence="9" id="KW-1185">Reference proteome</keyword>
<evidence type="ECO:0000259" key="7">
    <source>
        <dbReference type="SMART" id="SM00479"/>
    </source>
</evidence>
<organism evidence="8 9">
    <name type="scientific">Cloeon dipterum</name>
    <dbReference type="NCBI Taxonomy" id="197152"/>
    <lineage>
        <taxon>Eukaryota</taxon>
        <taxon>Metazoa</taxon>
        <taxon>Ecdysozoa</taxon>
        <taxon>Arthropoda</taxon>
        <taxon>Hexapoda</taxon>
        <taxon>Insecta</taxon>
        <taxon>Pterygota</taxon>
        <taxon>Palaeoptera</taxon>
        <taxon>Ephemeroptera</taxon>
        <taxon>Pisciforma</taxon>
        <taxon>Baetidae</taxon>
        <taxon>Cloeon</taxon>
    </lineage>
</organism>
<gene>
    <name evidence="8" type="ORF">CLODIP_2_CD01035</name>
</gene>
<evidence type="ECO:0000313" key="8">
    <source>
        <dbReference type="EMBL" id="CAB3382120.1"/>
    </source>
</evidence>
<dbReference type="FunFam" id="3.30.420.10:FF:000031">
    <property type="entry name" value="RNA exonuclease 1"/>
    <property type="match status" value="1"/>
</dbReference>
<dbReference type="SMART" id="SM00479">
    <property type="entry name" value="EXOIII"/>
    <property type="match status" value="1"/>
</dbReference>
<dbReference type="OrthoDB" id="206335at2759"/>
<feature type="domain" description="Exonuclease" evidence="7">
    <location>
        <begin position="144"/>
        <end position="302"/>
    </location>
</feature>
<evidence type="ECO:0000256" key="3">
    <source>
        <dbReference type="ARBA" id="ARBA00022722"/>
    </source>
</evidence>
<comment type="caution">
    <text evidence="8">The sequence shown here is derived from an EMBL/GenBank/DDBJ whole genome shotgun (WGS) entry which is preliminary data.</text>
</comment>
<dbReference type="InterPro" id="IPR036397">
    <property type="entry name" value="RNaseH_sf"/>
</dbReference>
<comment type="subcellular location">
    <subcellularLocation>
        <location evidence="1">Nucleus</location>
    </subcellularLocation>
</comment>
<keyword evidence="5" id="KW-0269">Exonuclease</keyword>
<protein>
    <recommendedName>
        <fullName evidence="7">Exonuclease domain-containing protein</fullName>
    </recommendedName>
</protein>
<evidence type="ECO:0000256" key="1">
    <source>
        <dbReference type="ARBA" id="ARBA00004123"/>
    </source>
</evidence>
<sequence length="302" mass="34476">MAFLMKIRSFSSQKKTLYSLLQEFVKDKRTVDGLSKISSLMNRGKRNSIIVPKGKRLCERCQQLYQLELDANGDPKPLDPGNLCTFHPGKLEKHNFYLYYKCCSERKDARPGCTTHEYHVSEDPLFDDKSKYVSTADGNESNRAVFAVDCEMCITKNGHECTRVSIVNEDRVVVYDALVKPDTKILDYVTQFSGITRDLLAKGPTKSLKEVQEDLSRFIKRDTILIGHSIDNDLKALKLHHDQLVDTAIVFPHENKNRRNSLRWLADKKLERKIQNNGSGLGHDSAEDAKTCMELMLYKVGL</sequence>
<reference evidence="8 9" key="1">
    <citation type="submission" date="2020-04" db="EMBL/GenBank/DDBJ databases">
        <authorList>
            <person name="Alioto T."/>
            <person name="Alioto T."/>
            <person name="Gomez Garrido J."/>
        </authorList>
    </citation>
    <scope>NUCLEOTIDE SEQUENCE [LARGE SCALE GENOMIC DNA]</scope>
</reference>
<accession>A0A8S1DIC2</accession>
<name>A0A8S1DIC2_9INSE</name>
<evidence type="ECO:0000256" key="4">
    <source>
        <dbReference type="ARBA" id="ARBA00022801"/>
    </source>
</evidence>